<evidence type="ECO:0008006" key="3">
    <source>
        <dbReference type="Google" id="ProtNLM"/>
    </source>
</evidence>
<accession>A0AAD8FJ10</accession>
<protein>
    <recommendedName>
        <fullName evidence="3">SMB domain-containing protein</fullName>
    </recommendedName>
</protein>
<feature type="non-terminal residue" evidence="1">
    <location>
        <position position="184"/>
    </location>
</feature>
<gene>
    <name evidence="1" type="ORF">Bpfe_003547</name>
</gene>
<evidence type="ECO:0000313" key="1">
    <source>
        <dbReference type="EMBL" id="KAK0066812.1"/>
    </source>
</evidence>
<reference evidence="1" key="1">
    <citation type="journal article" date="2023" name="PLoS Negl. Trop. Dis.">
        <title>A genome sequence for Biomphalaria pfeifferi, the major vector snail for the human-infecting parasite Schistosoma mansoni.</title>
        <authorList>
            <person name="Bu L."/>
            <person name="Lu L."/>
            <person name="Laidemitt M.R."/>
            <person name="Zhang S.M."/>
            <person name="Mutuku M."/>
            <person name="Mkoji G."/>
            <person name="Steinauer M."/>
            <person name="Loker E.S."/>
        </authorList>
    </citation>
    <scope>NUCLEOTIDE SEQUENCE</scope>
    <source>
        <strain evidence="1">KasaAsao</strain>
    </source>
</reference>
<keyword evidence="2" id="KW-1185">Reference proteome</keyword>
<dbReference type="EMBL" id="JASAOG010000009">
    <property type="protein sequence ID" value="KAK0066812.1"/>
    <property type="molecule type" value="Genomic_DNA"/>
</dbReference>
<evidence type="ECO:0000313" key="2">
    <source>
        <dbReference type="Proteomes" id="UP001233172"/>
    </source>
</evidence>
<proteinExistence type="predicted"/>
<dbReference type="Proteomes" id="UP001233172">
    <property type="component" value="Unassembled WGS sequence"/>
</dbReference>
<sequence length="184" mass="21592">MWTTRLRFSKPMKINYAPNKTVSPWEYQVQFCPRRCNNGTLQVIKLKGYFNFECVNCFCQRPACEVYNNCCPDISVPYVPEISLDRVDFNFDRLHNDSDVISKPQNHDPKLKCDYIDFLKFVSYMNISSCKLDYVTNQTVIELCETEIPLTNETMETFFRVIDLATQVVYKNLFCALCNHITNV</sequence>
<organism evidence="1 2">
    <name type="scientific">Biomphalaria pfeifferi</name>
    <name type="common">Bloodfluke planorb</name>
    <name type="synonym">Freshwater snail</name>
    <dbReference type="NCBI Taxonomy" id="112525"/>
    <lineage>
        <taxon>Eukaryota</taxon>
        <taxon>Metazoa</taxon>
        <taxon>Spiralia</taxon>
        <taxon>Lophotrochozoa</taxon>
        <taxon>Mollusca</taxon>
        <taxon>Gastropoda</taxon>
        <taxon>Heterobranchia</taxon>
        <taxon>Euthyneura</taxon>
        <taxon>Panpulmonata</taxon>
        <taxon>Hygrophila</taxon>
        <taxon>Lymnaeoidea</taxon>
        <taxon>Planorbidae</taxon>
        <taxon>Biomphalaria</taxon>
    </lineage>
</organism>
<reference evidence="1" key="2">
    <citation type="submission" date="2023-04" db="EMBL/GenBank/DDBJ databases">
        <authorList>
            <person name="Bu L."/>
            <person name="Lu L."/>
            <person name="Laidemitt M.R."/>
            <person name="Zhang S.M."/>
            <person name="Mutuku M."/>
            <person name="Mkoji G."/>
            <person name="Steinauer M."/>
            <person name="Loker E.S."/>
        </authorList>
    </citation>
    <scope>NUCLEOTIDE SEQUENCE</scope>
    <source>
        <strain evidence="1">KasaAsao</strain>
        <tissue evidence="1">Whole Snail</tissue>
    </source>
</reference>
<dbReference type="AlphaFoldDB" id="A0AAD8FJ10"/>
<comment type="caution">
    <text evidence="1">The sequence shown here is derived from an EMBL/GenBank/DDBJ whole genome shotgun (WGS) entry which is preliminary data.</text>
</comment>
<name>A0AAD8FJ10_BIOPF</name>